<reference evidence="9 10" key="1">
    <citation type="submission" date="2020-10" db="EMBL/GenBank/DDBJ databases">
        <title>Wide distribution of Phycisphaera-like planctomycetes from WD2101 soil group in peatlands and genome analysis of the first cultivated representative.</title>
        <authorList>
            <person name="Dedysh S.N."/>
            <person name="Beletsky A.V."/>
            <person name="Ivanova A."/>
            <person name="Kulichevskaya I.S."/>
            <person name="Suzina N.E."/>
            <person name="Philippov D.A."/>
            <person name="Rakitin A.L."/>
            <person name="Mardanov A.V."/>
            <person name="Ravin N.V."/>
        </authorList>
    </citation>
    <scope>NUCLEOTIDE SEQUENCE [LARGE SCALE GENOMIC DNA]</scope>
    <source>
        <strain evidence="9 10">M1803</strain>
    </source>
</reference>
<name>A0A7M2WYH8_9BACT</name>
<feature type="transmembrane region" description="Helical" evidence="8">
    <location>
        <begin position="161"/>
        <end position="187"/>
    </location>
</feature>
<dbReference type="GO" id="GO:0005886">
    <property type="term" value="C:plasma membrane"/>
    <property type="evidence" value="ECO:0007669"/>
    <property type="project" value="UniProtKB-SubCell"/>
</dbReference>
<keyword evidence="5 8" id="KW-0812">Transmembrane</keyword>
<keyword evidence="2" id="KW-1003">Cell membrane</keyword>
<evidence type="ECO:0000256" key="2">
    <source>
        <dbReference type="ARBA" id="ARBA00022475"/>
    </source>
</evidence>
<evidence type="ECO:0000256" key="8">
    <source>
        <dbReference type="SAM" id="Phobius"/>
    </source>
</evidence>
<feature type="transmembrane region" description="Helical" evidence="8">
    <location>
        <begin position="248"/>
        <end position="265"/>
    </location>
</feature>
<dbReference type="KEGG" id="hbs:IPV69_03335"/>
<evidence type="ECO:0000256" key="7">
    <source>
        <dbReference type="ARBA" id="ARBA00023136"/>
    </source>
</evidence>
<dbReference type="AlphaFoldDB" id="A0A7M2WYH8"/>
<evidence type="ECO:0000256" key="6">
    <source>
        <dbReference type="ARBA" id="ARBA00022989"/>
    </source>
</evidence>
<feature type="transmembrane region" description="Helical" evidence="8">
    <location>
        <begin position="445"/>
        <end position="462"/>
    </location>
</feature>
<evidence type="ECO:0000313" key="10">
    <source>
        <dbReference type="Proteomes" id="UP000593765"/>
    </source>
</evidence>
<feature type="transmembrane region" description="Helical" evidence="8">
    <location>
        <begin position="423"/>
        <end position="439"/>
    </location>
</feature>
<feature type="transmembrane region" description="Helical" evidence="8">
    <location>
        <begin position="194"/>
        <end position="210"/>
    </location>
</feature>
<keyword evidence="3" id="KW-0328">Glycosyltransferase</keyword>
<organism evidence="9 10">
    <name type="scientific">Humisphaera borealis</name>
    <dbReference type="NCBI Taxonomy" id="2807512"/>
    <lineage>
        <taxon>Bacteria</taxon>
        <taxon>Pseudomonadati</taxon>
        <taxon>Planctomycetota</taxon>
        <taxon>Phycisphaerae</taxon>
        <taxon>Tepidisphaerales</taxon>
        <taxon>Tepidisphaeraceae</taxon>
        <taxon>Humisphaera</taxon>
    </lineage>
</organism>
<dbReference type="EMBL" id="CP063458">
    <property type="protein sequence ID" value="QOV90414.1"/>
    <property type="molecule type" value="Genomic_DNA"/>
</dbReference>
<feature type="transmembrane region" description="Helical" evidence="8">
    <location>
        <begin position="386"/>
        <end position="411"/>
    </location>
</feature>
<protein>
    <submittedName>
        <fullName evidence="9">Glycosyltransferase family 39 protein</fullName>
    </submittedName>
</protein>
<keyword evidence="6 8" id="KW-1133">Transmembrane helix</keyword>
<dbReference type="PANTHER" id="PTHR33908:SF11">
    <property type="entry name" value="MEMBRANE PROTEIN"/>
    <property type="match status" value="1"/>
</dbReference>
<feature type="transmembrane region" description="Helical" evidence="8">
    <location>
        <begin position="37"/>
        <end position="56"/>
    </location>
</feature>
<proteinExistence type="predicted"/>
<evidence type="ECO:0000256" key="4">
    <source>
        <dbReference type="ARBA" id="ARBA00022679"/>
    </source>
</evidence>
<dbReference type="PANTHER" id="PTHR33908">
    <property type="entry name" value="MANNOSYLTRANSFERASE YKCB-RELATED"/>
    <property type="match status" value="1"/>
</dbReference>
<dbReference type="GO" id="GO:0016763">
    <property type="term" value="F:pentosyltransferase activity"/>
    <property type="evidence" value="ECO:0007669"/>
    <property type="project" value="TreeGrafter"/>
</dbReference>
<dbReference type="Proteomes" id="UP000593765">
    <property type="component" value="Chromosome"/>
</dbReference>
<accession>A0A7M2WYH8</accession>
<evidence type="ECO:0000313" key="9">
    <source>
        <dbReference type="EMBL" id="QOV90414.1"/>
    </source>
</evidence>
<feature type="transmembrane region" description="Helical" evidence="8">
    <location>
        <begin position="271"/>
        <end position="289"/>
    </location>
</feature>
<keyword evidence="7 8" id="KW-0472">Membrane</keyword>
<keyword evidence="10" id="KW-1185">Reference proteome</keyword>
<dbReference type="RefSeq" id="WP_206293496.1">
    <property type="nucleotide sequence ID" value="NZ_CP063458.1"/>
</dbReference>
<dbReference type="GO" id="GO:0009103">
    <property type="term" value="P:lipopolysaccharide biosynthetic process"/>
    <property type="evidence" value="ECO:0007669"/>
    <property type="project" value="UniProtKB-ARBA"/>
</dbReference>
<feature type="transmembrane region" description="Helical" evidence="8">
    <location>
        <begin position="216"/>
        <end position="236"/>
    </location>
</feature>
<feature type="transmembrane region" description="Helical" evidence="8">
    <location>
        <begin position="12"/>
        <end position="31"/>
    </location>
</feature>
<evidence type="ECO:0000256" key="5">
    <source>
        <dbReference type="ARBA" id="ARBA00022692"/>
    </source>
</evidence>
<feature type="transmembrane region" description="Helical" evidence="8">
    <location>
        <begin position="77"/>
        <end position="97"/>
    </location>
</feature>
<keyword evidence="4" id="KW-0808">Transferase</keyword>
<dbReference type="InterPro" id="IPR050297">
    <property type="entry name" value="LipidA_mod_glycosyltrf_83"/>
</dbReference>
<evidence type="ECO:0000256" key="3">
    <source>
        <dbReference type="ARBA" id="ARBA00022676"/>
    </source>
</evidence>
<feature type="transmembrane region" description="Helical" evidence="8">
    <location>
        <begin position="296"/>
        <end position="313"/>
    </location>
</feature>
<comment type="subcellular location">
    <subcellularLocation>
        <location evidence="1">Cell membrane</location>
        <topology evidence="1">Multi-pass membrane protein</topology>
    </subcellularLocation>
</comment>
<sequence>MLNAIFRHATERAHEAFLLALASVLGLAVWVDCLRASYGQPVHLILLGLAAGVCLLPPMRSRIQSAAERLRHPRASTAWLTALAVAVFSVFFLYFGAVVQETWFVPRVVDESSYLIQMRMLATGRLWVEAYPPEIRPFFDSFNILVAPVYGSMYFPGTSLLYVPAIWLGLPYWLLPLLVSGACVGLLYRLTTELVGGIYGFVAAVMLLGLTKFRCLSVMLFSQTPMLLFALLMMLLYMQWRKRRKWRWALATGVLAGWAGITRPADALCYAIPIGVAMMLDLAAANASFGTYAKQAVALLLGGLPFLALQGFQNHGMTGQWWEFPEARYADETYPAPMLGFHRIDPAKVPKPPLLQKRVLNEQMVVSLYERHTPSKLFQTWWTDRLAALLSFGLPHPFFAVLLPIGVAATLPFRANGERRVRITLLVSVLFFVGFYAFYVFFIPHYMIVVAPGLILLSIFGVERLTCKYTPTLCQAVPAFAMIALSCGSFPCINPTVRDPEIFGPGYFHGELPVIAVDLAELESQLQAADRKALVLFRYTPQSSAPDEEPVYNTSVIFPHDSRVIRAHDLGPQNVALFRYFLSVRNEPNREVYLYDRATLGLQKLGTVHQLAGH</sequence>
<gene>
    <name evidence="9" type="ORF">IPV69_03335</name>
</gene>
<evidence type="ECO:0000256" key="1">
    <source>
        <dbReference type="ARBA" id="ARBA00004651"/>
    </source>
</evidence>